<dbReference type="Proteomes" id="UP000033874">
    <property type="component" value="Unassembled WGS sequence"/>
</dbReference>
<comment type="caution">
    <text evidence="1">The sequence shown here is derived from an EMBL/GenBank/DDBJ whole genome shotgun (WGS) entry which is preliminary data.</text>
</comment>
<dbReference type="EMBL" id="LBIC01000003">
    <property type="protein sequence ID" value="KKW92499.1"/>
    <property type="molecule type" value="Genomic_DNA"/>
</dbReference>
<keyword evidence="2" id="KW-1185">Reference proteome</keyword>
<evidence type="ECO:0000313" key="1">
    <source>
        <dbReference type="EMBL" id="KKW92499.1"/>
    </source>
</evidence>
<sequence length="95" mass="10667">MLFRITVTQTLRVEKSTVIEVEAISFDEAVEAISTGEIDLPSASDDIGKRWWVDRSSLEDEAYYQHGSGGQSPYDRPRCSLTDIEEDCCPCGRHP</sequence>
<name>A0A0M3AV97_9SPHN</name>
<dbReference type="STRING" id="56193.YP76_05945"/>
<gene>
    <name evidence="1" type="ORF">YP76_05945</name>
</gene>
<dbReference type="RefSeq" id="WP_046762717.1">
    <property type="nucleotide sequence ID" value="NZ_LBIC01000003.1"/>
</dbReference>
<protein>
    <submittedName>
        <fullName evidence="1">Uncharacterized protein</fullName>
    </submittedName>
</protein>
<accession>A0A0M3AV97</accession>
<evidence type="ECO:0000313" key="2">
    <source>
        <dbReference type="Proteomes" id="UP000033874"/>
    </source>
</evidence>
<dbReference type="AlphaFoldDB" id="A0A0M3AV97"/>
<organism evidence="1 2">
    <name type="scientific">Sphingobium chungbukense</name>
    <dbReference type="NCBI Taxonomy" id="56193"/>
    <lineage>
        <taxon>Bacteria</taxon>
        <taxon>Pseudomonadati</taxon>
        <taxon>Pseudomonadota</taxon>
        <taxon>Alphaproteobacteria</taxon>
        <taxon>Sphingomonadales</taxon>
        <taxon>Sphingomonadaceae</taxon>
        <taxon>Sphingobium</taxon>
    </lineage>
</organism>
<dbReference type="PATRIC" id="fig|56193.3.peg.1237"/>
<reference evidence="1 2" key="1">
    <citation type="submission" date="2015-04" db="EMBL/GenBank/DDBJ databases">
        <title>Genome sequence of aromatic hydrocarbons-degrading Sphingobium chungbukense DJ77.</title>
        <authorList>
            <person name="Kim Y.-C."/>
            <person name="Chae J.-C."/>
        </authorList>
    </citation>
    <scope>NUCLEOTIDE SEQUENCE [LARGE SCALE GENOMIC DNA]</scope>
    <source>
        <strain evidence="1 2">DJ77</strain>
    </source>
</reference>
<proteinExistence type="predicted"/>